<dbReference type="AlphaFoldDB" id="A0A0H5R622"/>
<protein>
    <recommendedName>
        <fullName evidence="1">CEP76/DRC7 peptidase-like domain-containing protein</fullName>
    </recommendedName>
</protein>
<proteinExistence type="predicted"/>
<evidence type="ECO:0000313" key="2">
    <source>
        <dbReference type="EMBL" id="CRZ09578.1"/>
    </source>
</evidence>
<dbReference type="EMBL" id="HACM01009136">
    <property type="protein sequence ID" value="CRZ09578.1"/>
    <property type="molecule type" value="Transcribed_RNA"/>
</dbReference>
<sequence>MELGGEKTNIWNSPSLFLSRGRRHQLANVAVRLGSDSGYGGVEDHCVLLCSLLLGFGLDAYVCCGKVWENTHQFCTICQSHGKRVVETRRGVSLLGRHQREQKSSHVLGEHNREDILVRQNG</sequence>
<dbReference type="Pfam" id="PF24656">
    <property type="entry name" value="CEPT76_peptidase"/>
    <property type="match status" value="1"/>
</dbReference>
<organism evidence="2">
    <name type="scientific">Spongospora subterranea</name>
    <dbReference type="NCBI Taxonomy" id="70186"/>
    <lineage>
        <taxon>Eukaryota</taxon>
        <taxon>Sar</taxon>
        <taxon>Rhizaria</taxon>
        <taxon>Endomyxa</taxon>
        <taxon>Phytomyxea</taxon>
        <taxon>Plasmodiophorida</taxon>
        <taxon>Plasmodiophoridae</taxon>
        <taxon>Spongospora</taxon>
    </lineage>
</organism>
<feature type="domain" description="CEP76/DRC7 peptidase-like" evidence="1">
    <location>
        <begin position="37"/>
        <end position="82"/>
    </location>
</feature>
<reference evidence="2" key="1">
    <citation type="submission" date="2015-04" db="EMBL/GenBank/DDBJ databases">
        <title>The genome sequence of the plant pathogenic Rhizarian Plasmodiophora brassicae reveals insights in its biotrophic life cycle and the origin of chitin synthesis.</title>
        <authorList>
            <person name="Schwelm A."/>
            <person name="Fogelqvist J."/>
            <person name="Knaust A."/>
            <person name="Julke S."/>
            <person name="Lilja T."/>
            <person name="Dhandapani V."/>
            <person name="Bonilla-Rosso G."/>
            <person name="Karlsson M."/>
            <person name="Shevchenko A."/>
            <person name="Choi S.R."/>
            <person name="Kim H.G."/>
            <person name="Park J.Y."/>
            <person name="Lim Y.P."/>
            <person name="Ludwig-Muller J."/>
            <person name="Dixelius C."/>
        </authorList>
    </citation>
    <scope>NUCLEOTIDE SEQUENCE</scope>
    <source>
        <tissue evidence="2">Potato root galls</tissue>
    </source>
</reference>
<name>A0A0H5R622_9EUKA</name>
<accession>A0A0H5R622</accession>
<dbReference type="InterPro" id="IPR056290">
    <property type="entry name" value="CEPT76/DRC7_peptidase-like_dom"/>
</dbReference>
<evidence type="ECO:0000259" key="1">
    <source>
        <dbReference type="Pfam" id="PF24656"/>
    </source>
</evidence>